<organism evidence="1">
    <name type="scientific">bioreactor metagenome</name>
    <dbReference type="NCBI Taxonomy" id="1076179"/>
    <lineage>
        <taxon>unclassified sequences</taxon>
        <taxon>metagenomes</taxon>
        <taxon>ecological metagenomes</taxon>
    </lineage>
</organism>
<name>A0A644ZV61_9ZZZZ</name>
<comment type="caution">
    <text evidence="1">The sequence shown here is derived from an EMBL/GenBank/DDBJ whole genome shotgun (WGS) entry which is preliminary data.</text>
</comment>
<protein>
    <submittedName>
        <fullName evidence="1">Uncharacterized protein</fullName>
    </submittedName>
</protein>
<proteinExistence type="predicted"/>
<dbReference type="EMBL" id="VSSQ01009389">
    <property type="protein sequence ID" value="MPM41484.1"/>
    <property type="molecule type" value="Genomic_DNA"/>
</dbReference>
<accession>A0A644ZV61</accession>
<evidence type="ECO:0000313" key="1">
    <source>
        <dbReference type="EMBL" id="MPM41484.1"/>
    </source>
</evidence>
<sequence length="121" mass="13872">MKKTIILILIAFCFITIIYTKNSSDVDIDVTNNIDKSLINWDDYNVLNNDVYISYNSNKVSGLLLKVNSGFGIEFTGNVLKIEYDEKDHDKDDNEVRLHYVKIIKGDVKSIFINGKDVFSK</sequence>
<gene>
    <name evidence="1" type="ORF">SDC9_88139</name>
</gene>
<dbReference type="AlphaFoldDB" id="A0A644ZV61"/>
<reference evidence="1" key="1">
    <citation type="submission" date="2019-08" db="EMBL/GenBank/DDBJ databases">
        <authorList>
            <person name="Kucharzyk K."/>
            <person name="Murdoch R.W."/>
            <person name="Higgins S."/>
            <person name="Loffler F."/>
        </authorList>
    </citation>
    <scope>NUCLEOTIDE SEQUENCE</scope>
</reference>